<name>A0AAD3N8P2_LATJO</name>
<gene>
    <name evidence="1" type="ORF">AKAME5_002119900</name>
</gene>
<organism evidence="1 2">
    <name type="scientific">Lates japonicus</name>
    <name type="common">Japanese lates</name>
    <dbReference type="NCBI Taxonomy" id="270547"/>
    <lineage>
        <taxon>Eukaryota</taxon>
        <taxon>Metazoa</taxon>
        <taxon>Chordata</taxon>
        <taxon>Craniata</taxon>
        <taxon>Vertebrata</taxon>
        <taxon>Euteleostomi</taxon>
        <taxon>Actinopterygii</taxon>
        <taxon>Neopterygii</taxon>
        <taxon>Teleostei</taxon>
        <taxon>Neoteleostei</taxon>
        <taxon>Acanthomorphata</taxon>
        <taxon>Carangaria</taxon>
        <taxon>Carangaria incertae sedis</taxon>
        <taxon>Centropomidae</taxon>
        <taxon>Lates</taxon>
    </lineage>
</organism>
<accession>A0AAD3N8P2</accession>
<evidence type="ECO:0000313" key="2">
    <source>
        <dbReference type="Proteomes" id="UP001279410"/>
    </source>
</evidence>
<dbReference type="AlphaFoldDB" id="A0AAD3N8P2"/>
<reference evidence="1" key="1">
    <citation type="submission" date="2022-08" db="EMBL/GenBank/DDBJ databases">
        <title>Genome sequencing of akame (Lates japonicus).</title>
        <authorList>
            <person name="Hashiguchi Y."/>
            <person name="Takahashi H."/>
        </authorList>
    </citation>
    <scope>NUCLEOTIDE SEQUENCE</scope>
    <source>
        <strain evidence="1">Kochi</strain>
    </source>
</reference>
<comment type="caution">
    <text evidence="1">The sequence shown here is derived from an EMBL/GenBank/DDBJ whole genome shotgun (WGS) entry which is preliminary data.</text>
</comment>
<dbReference type="EMBL" id="BRZM01000299">
    <property type="protein sequence ID" value="GLD69882.1"/>
    <property type="molecule type" value="Genomic_DNA"/>
</dbReference>
<evidence type="ECO:0000313" key="1">
    <source>
        <dbReference type="EMBL" id="GLD69882.1"/>
    </source>
</evidence>
<sequence length="236" mass="26477">MGNLVVVLAAANSHFWPEEKSADPRGLIKLTGSSFKIVDAKESSAGLSCSLLQDAYRRPNRSAHTPLLWLQTPGTFGPVNPILNTTRLHEPVLKEISTVFLMPTLTWEVMRKSNPDIQQFMEQHGFGQDYSNWNHSTSKDSDIVTTTNKGYMIRQEVFDNGVKDWYGYYKAGLRRISRPRGPVLWQSRLWSAKEVTTSAMQAFTGSPCTAVGGGRHQSLDYSLCIYISTSRQFLAI</sequence>
<keyword evidence="2" id="KW-1185">Reference proteome</keyword>
<protein>
    <submittedName>
        <fullName evidence="1">Beta-hexosaminidase subunit beta isoform X1</fullName>
    </submittedName>
</protein>
<dbReference type="Proteomes" id="UP001279410">
    <property type="component" value="Unassembled WGS sequence"/>
</dbReference>
<proteinExistence type="predicted"/>